<dbReference type="PANTHER" id="PTHR46268">
    <property type="entry name" value="STRESS RESPONSE PROTEIN NHAX"/>
    <property type="match status" value="1"/>
</dbReference>
<keyword evidence="6" id="KW-1185">Reference proteome</keyword>
<dbReference type="CDD" id="cd00293">
    <property type="entry name" value="USP-like"/>
    <property type="match status" value="2"/>
</dbReference>
<dbReference type="SUPFAM" id="SSF52402">
    <property type="entry name" value="Adenine nucleotide alpha hydrolases-like"/>
    <property type="match status" value="2"/>
</dbReference>
<evidence type="ECO:0000313" key="6">
    <source>
        <dbReference type="Proteomes" id="UP000245533"/>
    </source>
</evidence>
<dbReference type="InterPro" id="IPR006015">
    <property type="entry name" value="Universal_stress_UspA"/>
</dbReference>
<dbReference type="InterPro" id="IPR014729">
    <property type="entry name" value="Rossmann-like_a/b/a_fold"/>
</dbReference>
<dbReference type="InterPro" id="IPR006016">
    <property type="entry name" value="UspA"/>
</dbReference>
<gene>
    <name evidence="5" type="ORF">DDZ15_06170</name>
</gene>
<dbReference type="RefSeq" id="WP_109646195.1">
    <property type="nucleotide sequence ID" value="NZ_QGGB01000005.1"/>
</dbReference>
<evidence type="ECO:0000259" key="4">
    <source>
        <dbReference type="Pfam" id="PF00582"/>
    </source>
</evidence>
<dbReference type="AlphaFoldDB" id="A0A316TSL0"/>
<sequence>MKILVPVDFSELSEKALEVADTFAKVMDGTVTPFHSHIPISELDEPYALGMSSQVYQDFESIEDNLTHRLKSVSAEKVDESRLSDPVVAMGNPAQSIIDISADFDYVIMSTHGRTGFTRFLLGSVAEKVLRLSHTPVMVVEDESDVGSFKKILVTTDFSDNATVAYPHAVNIAEKTGADLDLIHILSFDQFDTIEEDRSLQKIREDRIKLLEKEHFHKFKGNITSKVIVSQDSPHEAIYNYVQDNPYNLIVMSTVGRTGINYLMMGSTTANLVRHVKTAVLSVNPRQEEDEEIVVDTDE</sequence>
<comment type="similarity">
    <text evidence="1">Belongs to the universal stress protein A family.</text>
</comment>
<keyword evidence="2" id="KW-0547">Nucleotide-binding</keyword>
<protein>
    <recommendedName>
        <fullName evidence="4">UspA domain-containing protein</fullName>
    </recommendedName>
</protein>
<feature type="domain" description="UspA" evidence="4">
    <location>
        <begin position="2"/>
        <end position="140"/>
    </location>
</feature>
<name>A0A316TSL0_9BACT</name>
<evidence type="ECO:0000256" key="1">
    <source>
        <dbReference type="ARBA" id="ARBA00008791"/>
    </source>
</evidence>
<evidence type="ECO:0000256" key="2">
    <source>
        <dbReference type="ARBA" id="ARBA00022741"/>
    </source>
</evidence>
<dbReference type="PRINTS" id="PR01438">
    <property type="entry name" value="UNVRSLSTRESS"/>
</dbReference>
<comment type="caution">
    <text evidence="5">The sequence shown here is derived from an EMBL/GenBank/DDBJ whole genome shotgun (WGS) entry which is preliminary data.</text>
</comment>
<proteinExistence type="inferred from homology"/>
<organism evidence="5 6">
    <name type="scientific">Rhodohalobacter mucosus</name>
    <dbReference type="NCBI Taxonomy" id="2079485"/>
    <lineage>
        <taxon>Bacteria</taxon>
        <taxon>Pseudomonadati</taxon>
        <taxon>Balneolota</taxon>
        <taxon>Balneolia</taxon>
        <taxon>Balneolales</taxon>
        <taxon>Balneolaceae</taxon>
        <taxon>Rhodohalobacter</taxon>
    </lineage>
</organism>
<dbReference type="Proteomes" id="UP000245533">
    <property type="component" value="Unassembled WGS sequence"/>
</dbReference>
<accession>A0A316TSL0</accession>
<dbReference type="Gene3D" id="3.40.50.620">
    <property type="entry name" value="HUPs"/>
    <property type="match status" value="2"/>
</dbReference>
<dbReference type="PANTHER" id="PTHR46268:SF27">
    <property type="entry name" value="UNIVERSAL STRESS PROTEIN RV2623"/>
    <property type="match status" value="1"/>
</dbReference>
<dbReference type="EMBL" id="QGGB01000005">
    <property type="protein sequence ID" value="PWN06858.1"/>
    <property type="molecule type" value="Genomic_DNA"/>
</dbReference>
<evidence type="ECO:0000256" key="3">
    <source>
        <dbReference type="ARBA" id="ARBA00022840"/>
    </source>
</evidence>
<dbReference type="Pfam" id="PF00582">
    <property type="entry name" value="Usp"/>
    <property type="match status" value="2"/>
</dbReference>
<evidence type="ECO:0000313" key="5">
    <source>
        <dbReference type="EMBL" id="PWN06858.1"/>
    </source>
</evidence>
<dbReference type="OrthoDB" id="1522603at2"/>
<reference evidence="5 6" key="1">
    <citation type="submission" date="2018-05" db="EMBL/GenBank/DDBJ databases">
        <title>Rhodohalobacter halophilus gen. nov., sp. nov., a moderately halophilic member of the family Balneolaceae.</title>
        <authorList>
            <person name="Liu Z.-W."/>
        </authorList>
    </citation>
    <scope>NUCLEOTIDE SEQUENCE [LARGE SCALE GENOMIC DNA]</scope>
    <source>
        <strain evidence="5 6">8A47</strain>
    </source>
</reference>
<keyword evidence="3" id="KW-0067">ATP-binding</keyword>
<feature type="domain" description="UspA" evidence="4">
    <location>
        <begin position="149"/>
        <end position="283"/>
    </location>
</feature>
<dbReference type="GO" id="GO:0005524">
    <property type="term" value="F:ATP binding"/>
    <property type="evidence" value="ECO:0007669"/>
    <property type="project" value="UniProtKB-KW"/>
</dbReference>